<dbReference type="Gene3D" id="1.50.10.10">
    <property type="match status" value="1"/>
</dbReference>
<accession>A0A6A9QN67</accession>
<feature type="domain" description="GH15-like" evidence="2">
    <location>
        <begin position="212"/>
        <end position="549"/>
    </location>
</feature>
<evidence type="ECO:0000259" key="2">
    <source>
        <dbReference type="Pfam" id="PF00723"/>
    </source>
</evidence>
<evidence type="ECO:0000313" key="4">
    <source>
        <dbReference type="EMBL" id="MUN29599.1"/>
    </source>
</evidence>
<dbReference type="Pfam" id="PF00723">
    <property type="entry name" value="Glyco_hydro_15"/>
    <property type="match status" value="1"/>
</dbReference>
<dbReference type="AlphaFoldDB" id="A0A6A9QN67"/>
<protein>
    <submittedName>
        <fullName evidence="4">Glycoside hydrolase family 15 protein</fullName>
    </submittedName>
</protein>
<gene>
    <name evidence="4" type="ORF">GC250_09145</name>
</gene>
<dbReference type="InterPro" id="IPR011613">
    <property type="entry name" value="GH15-like"/>
</dbReference>
<evidence type="ECO:0000313" key="5">
    <source>
        <dbReference type="Proteomes" id="UP000470772"/>
    </source>
</evidence>
<organism evidence="4 5">
    <name type="scientific">Sulfuracidifex metallicus DSM 6482 = JCM 9184</name>
    <dbReference type="NCBI Taxonomy" id="523847"/>
    <lineage>
        <taxon>Archaea</taxon>
        <taxon>Thermoproteota</taxon>
        <taxon>Thermoprotei</taxon>
        <taxon>Sulfolobales</taxon>
        <taxon>Sulfolobaceae</taxon>
        <taxon>Sulfuracidifex</taxon>
    </lineage>
</organism>
<dbReference type="GO" id="GO:0004553">
    <property type="term" value="F:hydrolase activity, hydrolyzing O-glycosyl compounds"/>
    <property type="evidence" value="ECO:0007669"/>
    <property type="project" value="TreeGrafter"/>
</dbReference>
<dbReference type="RefSeq" id="WP_054839181.1">
    <property type="nucleotide sequence ID" value="NZ_BBBY01000049.1"/>
</dbReference>
<dbReference type="InterPro" id="IPR012341">
    <property type="entry name" value="6hp_glycosidase-like_sf"/>
</dbReference>
<comment type="caution">
    <text evidence="4">The sequence shown here is derived from an EMBL/GenBank/DDBJ whole genome shotgun (WGS) entry which is preliminary data.</text>
</comment>
<proteinExistence type="inferred from homology"/>
<keyword evidence="5" id="KW-1185">Reference proteome</keyword>
<dbReference type="Pfam" id="PF19291">
    <property type="entry name" value="TREH_N"/>
    <property type="match status" value="1"/>
</dbReference>
<dbReference type="SUPFAM" id="SSF48208">
    <property type="entry name" value="Six-hairpin glycosidases"/>
    <property type="match status" value="1"/>
</dbReference>
<name>A0A6A9QN67_SULME</name>
<comment type="similarity">
    <text evidence="1">Belongs to the glycosyl hydrolase 15 family.</text>
</comment>
<evidence type="ECO:0000256" key="1">
    <source>
        <dbReference type="ARBA" id="ARBA00006188"/>
    </source>
</evidence>
<dbReference type="InterPro" id="IPR045582">
    <property type="entry name" value="Trehalase-like_N"/>
</dbReference>
<sequence>MKPLPCINNEFTGAIIRGTDVVWLSFPRYDSPSVFSSLLDEEKGGHFRIESEVVSQEYVVPNVVSTKLKDGSEITDLLLYGDHGIVRKIKANSELKVELSPSFYYGRNGAKVKKVTDKVFRFFDNGTDFLEAHFLFDEVKYDGSWYVKGEGYIYLGYFSDERFGIYGKNVSFNVERGFDRTINYWKNLMKRERGKGKVAEVKIGNFTGDKLLDAYQNSVGMLLGLMYNPTGAVVGSPTTSLPEVEGGTRNWDSRYAWVRDSSAVAEALIATGYAQEARRIIEFLSRMVSFVSKPFMYSLYSIDGSLPPKEIEIPWLSGYKGSKPVRIGNDALALIQLDLEGSFMNAFYKYYEATGDDNYVKNHADILEYVADWISDNWKEGDVGIWEERDTKAQNVHSKVMAWVALDRAGKLMKAIDRDNPWREARNEIKEWIMDNGVVEGKFVKRVGGKEVDASLLTLPLYGFIDVKDEIFQATLRQIEETLSVDGLLKRYKQDSLGECIYPSTLSSLWLARIYTKLGRLDDAKLILEKILEVGEGFYLVGDKINVKSKEFLGNYPNSYAQANLVMALEEIAERESAEDKGKKGESNNNKAS</sequence>
<dbReference type="OrthoDB" id="36362at2157"/>
<dbReference type="GO" id="GO:0005975">
    <property type="term" value="P:carbohydrate metabolic process"/>
    <property type="evidence" value="ECO:0007669"/>
    <property type="project" value="InterPro"/>
</dbReference>
<dbReference type="InterPro" id="IPR008928">
    <property type="entry name" value="6-hairpin_glycosidase_sf"/>
</dbReference>
<reference evidence="4 5" key="1">
    <citation type="submission" date="2019-10" db="EMBL/GenBank/DDBJ databases">
        <title>Sequencing and Assembly of Multiple Reported Metal-Biooxidizing Members of the Extremely Thermoacidophilic Archaeal Family Sulfolobaceae.</title>
        <authorList>
            <person name="Counts J.A."/>
            <person name="Kelly R.M."/>
        </authorList>
    </citation>
    <scope>NUCLEOTIDE SEQUENCE [LARGE SCALE GENOMIC DNA]</scope>
    <source>
        <strain evidence="4 5">DSM 6482</strain>
    </source>
</reference>
<feature type="domain" description="Trehalase-like N-terminal" evidence="3">
    <location>
        <begin position="18"/>
        <end position="118"/>
    </location>
</feature>
<evidence type="ECO:0000259" key="3">
    <source>
        <dbReference type="Pfam" id="PF19291"/>
    </source>
</evidence>
<dbReference type="PANTHER" id="PTHR31616:SF0">
    <property type="entry name" value="GLUCAN 1,4-ALPHA-GLUCOSIDASE"/>
    <property type="match status" value="1"/>
</dbReference>
<dbReference type="EMBL" id="WGGD01000005">
    <property type="protein sequence ID" value="MUN29599.1"/>
    <property type="molecule type" value="Genomic_DNA"/>
</dbReference>
<dbReference type="Proteomes" id="UP000470772">
    <property type="component" value="Unassembled WGS sequence"/>
</dbReference>
<dbReference type="PANTHER" id="PTHR31616">
    <property type="entry name" value="TREHALASE"/>
    <property type="match status" value="1"/>
</dbReference>
<keyword evidence="4" id="KW-0378">Hydrolase</keyword>